<reference evidence="3 4" key="1">
    <citation type="submission" date="2008-07" db="EMBL/GenBank/DDBJ databases">
        <authorList>
            <person name="Gonzalez J."/>
            <person name="Sokolova T."/>
            <person name="Ferriera S."/>
            <person name="Johnson J."/>
            <person name="Kravitz S."/>
            <person name="Beeson K."/>
            <person name="Sutton G."/>
            <person name="Rogers Y.-H."/>
            <person name="Friedman R."/>
            <person name="Frazier M."/>
            <person name="Venter J.C."/>
        </authorList>
    </citation>
    <scope>NUCLEOTIDE SEQUENCE [LARGE SCALE GENOMIC DNA]</scope>
    <source>
        <strain evidence="3 4">DSM 12653</strain>
    </source>
</reference>
<reference evidence="3 4" key="2">
    <citation type="journal article" date="2015" name="BMC Genomics">
        <title>Analysis of three genomes within the thermophilic bacterial species Caldanaerobacter subterraneus with a focus on carbon monoxide dehydrogenase evolution and hydrolase diversity.</title>
        <authorList>
            <person name="Sant'Anna F.H."/>
            <person name="Lebedinsky A.V."/>
            <person name="Sokolova T.G."/>
            <person name="Robb F.T."/>
            <person name="Gonzalez J.M."/>
        </authorList>
    </citation>
    <scope>NUCLEOTIDE SEQUENCE [LARGE SCALE GENOMIC DNA]</scope>
    <source>
        <strain evidence="3 4">DSM 12653</strain>
    </source>
</reference>
<evidence type="ECO:0000313" key="4">
    <source>
        <dbReference type="Proteomes" id="UP000010146"/>
    </source>
</evidence>
<evidence type="ECO:0000259" key="2">
    <source>
        <dbReference type="SMART" id="SM00899"/>
    </source>
</evidence>
<gene>
    <name evidence="3" type="ORF">CDSM653_01721</name>
</gene>
<feature type="domain" description="Ferrous iron transporter FeoA-like" evidence="2">
    <location>
        <begin position="110"/>
        <end position="181"/>
    </location>
</feature>
<protein>
    <recommendedName>
        <fullName evidence="2">Ferrous iron transporter FeoA-like domain-containing protein</fullName>
    </recommendedName>
</protein>
<reference evidence="4" key="3">
    <citation type="submission" date="2015-02" db="EMBL/GenBank/DDBJ databases">
        <title>Genome analysis of three genomes within the thermophilic hydrogenogenic bacterial species Caldanaerobacter subterraneus.</title>
        <authorList>
            <person name="Sant'Anna F.H."/>
            <person name="Lebedinsky A."/>
            <person name="Sokolova T."/>
            <person name="Robb F.T."/>
            <person name="Gonzalez J.M."/>
        </authorList>
    </citation>
    <scope>NUCLEOTIDE SEQUENCE [LARGE SCALE GENOMIC DNA]</scope>
    <source>
        <strain evidence="4">DSM 12653</strain>
    </source>
</reference>
<organism evidence="3 4">
    <name type="scientific">Caldanaerobacter subterraneus subsp. pacificus DSM 12653</name>
    <dbReference type="NCBI Taxonomy" id="391606"/>
    <lineage>
        <taxon>Bacteria</taxon>
        <taxon>Bacillati</taxon>
        <taxon>Bacillota</taxon>
        <taxon>Clostridia</taxon>
        <taxon>Thermoanaerobacterales</taxon>
        <taxon>Thermoanaerobacteraceae</taxon>
        <taxon>Caldanaerobacter</taxon>
    </lineage>
</organism>
<dbReference type="Proteomes" id="UP000010146">
    <property type="component" value="Unassembled WGS sequence"/>
</dbReference>
<comment type="caution">
    <text evidence="3">The sequence shown here is derived from an EMBL/GenBank/DDBJ whole genome shotgun (WGS) entry which is preliminary data.</text>
</comment>
<dbReference type="SMART" id="SM00899">
    <property type="entry name" value="FeoA"/>
    <property type="match status" value="1"/>
</dbReference>
<dbReference type="InterPro" id="IPR036390">
    <property type="entry name" value="WH_DNA-bd_sf"/>
</dbReference>
<dbReference type="InterPro" id="IPR038157">
    <property type="entry name" value="FeoA_core_dom"/>
</dbReference>
<evidence type="ECO:0000256" key="1">
    <source>
        <dbReference type="ARBA" id="ARBA00023004"/>
    </source>
</evidence>
<accession>A0A0F5PKZ3</accession>
<evidence type="ECO:0000313" key="3">
    <source>
        <dbReference type="EMBL" id="KKC29270.1"/>
    </source>
</evidence>
<dbReference type="RefSeq" id="WP_011026030.1">
    <property type="nucleotide sequence ID" value="NZ_ABXP02000101.1"/>
</dbReference>
<dbReference type="InterPro" id="IPR036388">
    <property type="entry name" value="WH-like_DNA-bd_sf"/>
</dbReference>
<dbReference type="AlphaFoldDB" id="A0A0F5PKZ3"/>
<dbReference type="GO" id="GO:0046914">
    <property type="term" value="F:transition metal ion binding"/>
    <property type="evidence" value="ECO:0007669"/>
    <property type="project" value="InterPro"/>
</dbReference>
<dbReference type="SUPFAM" id="SSF50037">
    <property type="entry name" value="C-terminal domain of transcriptional repressors"/>
    <property type="match status" value="1"/>
</dbReference>
<dbReference type="Pfam" id="PF04023">
    <property type="entry name" value="FeoA"/>
    <property type="match status" value="1"/>
</dbReference>
<dbReference type="InterPro" id="IPR008988">
    <property type="entry name" value="Transcriptional_repressor_C"/>
</dbReference>
<dbReference type="EMBL" id="ABXP02000101">
    <property type="protein sequence ID" value="KKC29270.1"/>
    <property type="molecule type" value="Genomic_DNA"/>
</dbReference>
<proteinExistence type="predicted"/>
<dbReference type="Gene3D" id="2.30.30.90">
    <property type="match status" value="1"/>
</dbReference>
<dbReference type="InterPro" id="IPR007167">
    <property type="entry name" value="Fe-transptr_FeoA-like"/>
</dbReference>
<name>A0A0F5PKZ3_9THEO</name>
<keyword evidence="1" id="KW-0408">Iron</keyword>
<dbReference type="SUPFAM" id="SSF46785">
    <property type="entry name" value="Winged helix' DNA-binding domain"/>
    <property type="match status" value="1"/>
</dbReference>
<dbReference type="Gene3D" id="1.10.10.10">
    <property type="entry name" value="Winged helix-like DNA-binding domain superfamily/Winged helix DNA-binding domain"/>
    <property type="match status" value="1"/>
</dbReference>
<sequence length="191" mass="21660">MEWLKVLKEDILRFLKEKEGNKSSLEEIAIESKVAKEDVIEAVRSLEKDNFVNFEKQEVSLTEDGKKEAEGIYEKHNLVESVYGHQIAHALEHYAMKDMKKAFESASSPKKLKDFKEQQIGFVVRLSIDNPMVLSRIIGLGFAPGSYFKIVKKRDDFLVIESHGRLVVLGREIGDDIEGVEAFEDASGRTA</sequence>